<evidence type="ECO:0000313" key="1">
    <source>
        <dbReference type="EMBL" id="KAJ2974653.1"/>
    </source>
</evidence>
<gene>
    <name evidence="1" type="ORF">NQ176_g5941</name>
</gene>
<organism evidence="1 2">
    <name type="scientific">Zarea fungicola</name>
    <dbReference type="NCBI Taxonomy" id="93591"/>
    <lineage>
        <taxon>Eukaryota</taxon>
        <taxon>Fungi</taxon>
        <taxon>Dikarya</taxon>
        <taxon>Ascomycota</taxon>
        <taxon>Pezizomycotina</taxon>
        <taxon>Sordariomycetes</taxon>
        <taxon>Hypocreomycetidae</taxon>
        <taxon>Hypocreales</taxon>
        <taxon>Cordycipitaceae</taxon>
        <taxon>Zarea</taxon>
    </lineage>
</organism>
<dbReference type="Proteomes" id="UP001143910">
    <property type="component" value="Unassembled WGS sequence"/>
</dbReference>
<evidence type="ECO:0000313" key="2">
    <source>
        <dbReference type="Proteomes" id="UP001143910"/>
    </source>
</evidence>
<proteinExistence type="predicted"/>
<protein>
    <submittedName>
        <fullName evidence="1">Uncharacterized protein</fullName>
    </submittedName>
</protein>
<keyword evidence="2" id="KW-1185">Reference proteome</keyword>
<reference evidence="1" key="1">
    <citation type="submission" date="2022-08" db="EMBL/GenBank/DDBJ databases">
        <title>Genome Sequence of Lecanicillium fungicola.</title>
        <authorList>
            <person name="Buettner E."/>
        </authorList>
    </citation>
    <scope>NUCLEOTIDE SEQUENCE</scope>
    <source>
        <strain evidence="1">Babe33</strain>
    </source>
</reference>
<dbReference type="EMBL" id="JANJQO010000802">
    <property type="protein sequence ID" value="KAJ2974653.1"/>
    <property type="molecule type" value="Genomic_DNA"/>
</dbReference>
<sequence length="113" mass="13267">MSAKVSRERMAALRRGSKLRERLQEEIDEARQNVQSTDYDLQYYYQQMSYVHSNETDPIKRQQEMAYLQGSINHLQNQMVALQHRLSVAIQDLADFEDATAEVDELASREERT</sequence>
<comment type="caution">
    <text evidence="1">The sequence shown here is derived from an EMBL/GenBank/DDBJ whole genome shotgun (WGS) entry which is preliminary data.</text>
</comment>
<name>A0ACC1N6P2_9HYPO</name>
<accession>A0ACC1N6P2</accession>